<protein>
    <recommendedName>
        <fullName evidence="2">UPF0225 protein AMETH_4412</fullName>
    </recommendedName>
</protein>
<name>A0A076MUS2_AMYME</name>
<dbReference type="InterPro" id="IPR023006">
    <property type="entry name" value="YchJ-like"/>
</dbReference>
<dbReference type="Pfam" id="PF02810">
    <property type="entry name" value="SEC-C"/>
    <property type="match status" value="1"/>
</dbReference>
<reference evidence="4 5" key="1">
    <citation type="submission" date="2014-07" db="EMBL/GenBank/DDBJ databases">
        <title>Whole Genome Sequence of the Amycolatopsis methanolica 239.</title>
        <authorList>
            <person name="Tang B."/>
        </authorList>
    </citation>
    <scope>NUCLEOTIDE SEQUENCE [LARGE SCALE GENOMIC DNA]</scope>
    <source>
        <strain evidence="4 5">239</strain>
    </source>
</reference>
<comment type="similarity">
    <text evidence="1 2">Belongs to the UPF0225 family.</text>
</comment>
<dbReference type="SUPFAM" id="SSF54427">
    <property type="entry name" value="NTF2-like"/>
    <property type="match status" value="1"/>
</dbReference>
<accession>A0A076MUS2</accession>
<dbReference type="STRING" id="1068978.AMETH_4412"/>
<dbReference type="InterPro" id="IPR048469">
    <property type="entry name" value="YchJ-like_M"/>
</dbReference>
<dbReference type="PANTHER" id="PTHR33747:SF1">
    <property type="entry name" value="ADENYLATE CYCLASE-ASSOCIATED CAP C-TERMINAL DOMAIN-CONTAINING PROTEIN"/>
    <property type="match status" value="1"/>
</dbReference>
<feature type="domain" description="YchJ-like middle NTF2-like" evidence="3">
    <location>
        <begin position="27"/>
        <end position="119"/>
    </location>
</feature>
<organism evidence="4 5">
    <name type="scientific">Amycolatopsis methanolica 239</name>
    <dbReference type="NCBI Taxonomy" id="1068978"/>
    <lineage>
        <taxon>Bacteria</taxon>
        <taxon>Bacillati</taxon>
        <taxon>Actinomycetota</taxon>
        <taxon>Actinomycetes</taxon>
        <taxon>Pseudonocardiales</taxon>
        <taxon>Pseudonocardiaceae</taxon>
        <taxon>Amycolatopsis</taxon>
        <taxon>Amycolatopsis methanolica group</taxon>
    </lineage>
</organism>
<evidence type="ECO:0000313" key="5">
    <source>
        <dbReference type="Proteomes" id="UP000062973"/>
    </source>
</evidence>
<dbReference type="EMBL" id="CP009110">
    <property type="protein sequence ID" value="AIJ24504.1"/>
    <property type="molecule type" value="Genomic_DNA"/>
</dbReference>
<dbReference type="OrthoDB" id="21421at2"/>
<dbReference type="InterPro" id="IPR004027">
    <property type="entry name" value="SEC_C_motif"/>
</dbReference>
<dbReference type="InterPro" id="IPR032710">
    <property type="entry name" value="NTF2-like_dom_sf"/>
</dbReference>
<dbReference type="HAMAP" id="MF_00612">
    <property type="entry name" value="UPF0225"/>
    <property type="match status" value="1"/>
</dbReference>
<dbReference type="RefSeq" id="WP_017983338.1">
    <property type="nucleotide sequence ID" value="NZ_AQUL01000001.1"/>
</dbReference>
<evidence type="ECO:0000259" key="3">
    <source>
        <dbReference type="Pfam" id="PF17775"/>
    </source>
</evidence>
<evidence type="ECO:0000256" key="1">
    <source>
        <dbReference type="ARBA" id="ARBA00010839"/>
    </source>
</evidence>
<dbReference type="Pfam" id="PF17775">
    <property type="entry name" value="YchJ_M-like"/>
    <property type="match status" value="1"/>
</dbReference>
<dbReference type="Proteomes" id="UP000062973">
    <property type="component" value="Chromosome"/>
</dbReference>
<sequence length="128" mass="14391">MRCPCGSGETYENCCAPLHRGESAAPTAERLMRARFSAFAVGDVGYLLASWHPDTRPATIRLDPDQRWTRLEVLATTGGSPFHTDGTVEFRAHYRTPDGPGSLHEDSEFTRVDGRWVYTRPRRVARRA</sequence>
<keyword evidence="5" id="KW-1185">Reference proteome</keyword>
<dbReference type="PANTHER" id="PTHR33747">
    <property type="entry name" value="UPF0225 PROTEIN SCO1677"/>
    <property type="match status" value="1"/>
</dbReference>
<evidence type="ECO:0000313" key="4">
    <source>
        <dbReference type="EMBL" id="AIJ24504.1"/>
    </source>
</evidence>
<dbReference type="PATRIC" id="fig|1068978.7.peg.4728"/>
<dbReference type="Gene3D" id="3.10.450.50">
    <property type="match status" value="1"/>
</dbReference>
<evidence type="ECO:0000256" key="2">
    <source>
        <dbReference type="HAMAP-Rule" id="MF_00612"/>
    </source>
</evidence>
<dbReference type="HOGENOM" id="CLU_099590_2_0_11"/>
<dbReference type="AlphaFoldDB" id="A0A076MUS2"/>
<dbReference type="eggNOG" id="COG3012">
    <property type="taxonomic scope" value="Bacteria"/>
</dbReference>
<proteinExistence type="inferred from homology"/>
<dbReference type="KEGG" id="amq:AMETH_4412"/>
<gene>
    <name evidence="4" type="ORF">AMETH_4412</name>
</gene>